<evidence type="ECO:0000256" key="1">
    <source>
        <dbReference type="SAM" id="Phobius"/>
    </source>
</evidence>
<proteinExistence type="predicted"/>
<dbReference type="EMBL" id="HBIN01006900">
    <property type="protein sequence ID" value="CAE0434759.1"/>
    <property type="molecule type" value="Transcribed_RNA"/>
</dbReference>
<evidence type="ECO:0000313" key="3">
    <source>
        <dbReference type="EMBL" id="CAE0434759.1"/>
    </source>
</evidence>
<accession>A0A7S3PG40</accession>
<sequence length="151" mass="17325">MIIVGRRQNQDVETMVWKHALAEKSCLAANSIDAVQIHLVLHECREEAKVKIGKEVNWILRPGGQFVITDTPQNGLATYRGFLESHTDLGLSLILRNTLKLVVSIMMAVFQWLVVKKTILKKEPLIVRLHRLAQSDKMNGIQSFRYQLYLF</sequence>
<feature type="transmembrane region" description="Helical" evidence="1">
    <location>
        <begin position="93"/>
        <end position="115"/>
    </location>
</feature>
<keyword evidence="1" id="KW-0472">Membrane</keyword>
<dbReference type="Gene3D" id="3.40.50.150">
    <property type="entry name" value="Vaccinia Virus protein VP39"/>
    <property type="match status" value="1"/>
</dbReference>
<dbReference type="SUPFAM" id="SSF53335">
    <property type="entry name" value="S-adenosyl-L-methionine-dependent methyltransferases"/>
    <property type="match status" value="1"/>
</dbReference>
<dbReference type="Pfam" id="PF08241">
    <property type="entry name" value="Methyltransf_11"/>
    <property type="match status" value="1"/>
</dbReference>
<feature type="domain" description="Methyltransferase type 11" evidence="2">
    <location>
        <begin position="5"/>
        <end position="68"/>
    </location>
</feature>
<evidence type="ECO:0000259" key="2">
    <source>
        <dbReference type="Pfam" id="PF08241"/>
    </source>
</evidence>
<name>A0A7S3PG40_9STRA</name>
<protein>
    <recommendedName>
        <fullName evidence="2">Methyltransferase type 11 domain-containing protein</fullName>
    </recommendedName>
</protein>
<dbReference type="GO" id="GO:0008757">
    <property type="term" value="F:S-adenosylmethionine-dependent methyltransferase activity"/>
    <property type="evidence" value="ECO:0007669"/>
    <property type="project" value="InterPro"/>
</dbReference>
<dbReference type="InterPro" id="IPR013216">
    <property type="entry name" value="Methyltransf_11"/>
</dbReference>
<gene>
    <name evidence="3" type="ORF">ASTO00021_LOCUS5055</name>
</gene>
<dbReference type="InterPro" id="IPR029063">
    <property type="entry name" value="SAM-dependent_MTases_sf"/>
</dbReference>
<dbReference type="AlphaFoldDB" id="A0A7S3PG40"/>
<reference evidence="3" key="1">
    <citation type="submission" date="2021-01" db="EMBL/GenBank/DDBJ databases">
        <authorList>
            <person name="Corre E."/>
            <person name="Pelletier E."/>
            <person name="Niang G."/>
            <person name="Scheremetjew M."/>
            <person name="Finn R."/>
            <person name="Kale V."/>
            <person name="Holt S."/>
            <person name="Cochrane G."/>
            <person name="Meng A."/>
            <person name="Brown T."/>
            <person name="Cohen L."/>
        </authorList>
    </citation>
    <scope>NUCLEOTIDE SEQUENCE</scope>
    <source>
        <strain evidence="3">GSBS06</strain>
    </source>
</reference>
<keyword evidence="1" id="KW-0812">Transmembrane</keyword>
<organism evidence="3">
    <name type="scientific">Aplanochytrium stocchinoi</name>
    <dbReference type="NCBI Taxonomy" id="215587"/>
    <lineage>
        <taxon>Eukaryota</taxon>
        <taxon>Sar</taxon>
        <taxon>Stramenopiles</taxon>
        <taxon>Bigyra</taxon>
        <taxon>Labyrinthulomycetes</taxon>
        <taxon>Thraustochytrida</taxon>
        <taxon>Thraustochytriidae</taxon>
        <taxon>Aplanochytrium</taxon>
    </lineage>
</organism>
<keyword evidence="1" id="KW-1133">Transmembrane helix</keyword>